<accession>A0A2S8R9N7</accession>
<feature type="compositionally biased region" description="Polar residues" evidence="1">
    <location>
        <begin position="59"/>
        <end position="68"/>
    </location>
</feature>
<organism evidence="3 4">
    <name type="scientific">Acetivibrio saccincola</name>
    <dbReference type="NCBI Taxonomy" id="1677857"/>
    <lineage>
        <taxon>Bacteria</taxon>
        <taxon>Bacillati</taxon>
        <taxon>Bacillota</taxon>
        <taxon>Clostridia</taxon>
        <taxon>Eubacteriales</taxon>
        <taxon>Oscillospiraceae</taxon>
        <taxon>Acetivibrio</taxon>
    </lineage>
</organism>
<feature type="compositionally biased region" description="Polar residues" evidence="1">
    <location>
        <begin position="38"/>
        <end position="48"/>
    </location>
</feature>
<reference evidence="3 4" key="1">
    <citation type="journal article" date="2018" name="Syst. Appl. Microbiol.">
        <title>Characterization and high-quality draft genome sequence of Herbivorax saccincola A7, an anaerobic, alkaliphilic, thermophilic, cellulolytic, and xylanolytic bacterium.</title>
        <authorList>
            <person name="Aikawa S."/>
            <person name="Baramee S."/>
            <person name="Sermsathanaswadi J."/>
            <person name="Thianheng P."/>
            <person name="Tachaapaikoon C."/>
            <person name="Shikata A."/>
            <person name="Waeonukul R."/>
            <person name="Pason P."/>
            <person name="Ratanakhanokchai K."/>
            <person name="Kosugi A."/>
        </authorList>
    </citation>
    <scope>NUCLEOTIDE SEQUENCE [LARGE SCALE GENOMIC DNA]</scope>
    <source>
        <strain evidence="3 4">A7</strain>
    </source>
</reference>
<proteinExistence type="predicted"/>
<dbReference type="Pfam" id="PF10646">
    <property type="entry name" value="Germane"/>
    <property type="match status" value="1"/>
</dbReference>
<dbReference type="EMBL" id="NEMB01000003">
    <property type="protein sequence ID" value="PQQ66500.1"/>
    <property type="molecule type" value="Genomic_DNA"/>
</dbReference>
<comment type="caution">
    <text evidence="3">The sequence shown here is derived from an EMBL/GenBank/DDBJ whole genome shotgun (WGS) entry which is preliminary data.</text>
</comment>
<dbReference type="SMART" id="SM00909">
    <property type="entry name" value="Germane"/>
    <property type="match status" value="1"/>
</dbReference>
<evidence type="ECO:0000259" key="2">
    <source>
        <dbReference type="SMART" id="SM00909"/>
    </source>
</evidence>
<dbReference type="AlphaFoldDB" id="A0A2S8R9N7"/>
<evidence type="ECO:0000313" key="3">
    <source>
        <dbReference type="EMBL" id="PQQ66500.1"/>
    </source>
</evidence>
<gene>
    <name evidence="3" type="ORF">B9R14_06875</name>
</gene>
<sequence length="384" mass="43188">MEAIDMNKYIKPVLISAAVLLVVTTAIVFAVNIDKIKGSTNNGSSEEPSPTGRIGLKTPNATVSPENTVPATQEPLEKRTITLYFANSNAEKVVAEKREVETEKDTQMERLVFEELQKGPKSENLHATIPQGTKLLSTSTKNGTCTLDLSKEFVDNHPGGSAGELMTLYSIINTMTELPGIDKVQFLIEGQKQEVYIHAIFNEPFKRDDSIIEKNSGETKVKVETRSQIAIKAIKEKDMEKLASMVHPVKGVLFSPYSHIDPEKHKVFTKDQFKGLLESEKVYNWGSYDGSGNPIELTFKQYYDKFIYDHDFANAEKVAYNEIQSYGNTIVNILDVYPEGKFIEYYFPGTKAHDGADWASLRLVFEEYDGEWYLVCIAHGEWTI</sequence>
<dbReference type="Proteomes" id="UP000239720">
    <property type="component" value="Unassembled WGS sequence"/>
</dbReference>
<feature type="domain" description="GerMN" evidence="2">
    <location>
        <begin position="109"/>
        <end position="197"/>
    </location>
</feature>
<feature type="region of interest" description="Disordered" evidence="1">
    <location>
        <begin position="38"/>
        <end position="68"/>
    </location>
</feature>
<evidence type="ECO:0000256" key="1">
    <source>
        <dbReference type="SAM" id="MobiDB-lite"/>
    </source>
</evidence>
<name>A0A2S8R9N7_9FIRM</name>
<protein>
    <submittedName>
        <fullName evidence="3">Sporulation protein</fullName>
    </submittedName>
</protein>
<dbReference type="InterPro" id="IPR019606">
    <property type="entry name" value="GerMN"/>
</dbReference>
<dbReference type="OrthoDB" id="1267107at2"/>
<evidence type="ECO:0000313" key="4">
    <source>
        <dbReference type="Proteomes" id="UP000239720"/>
    </source>
</evidence>